<dbReference type="EMBL" id="KL584766">
    <property type="protein sequence ID" value="KEQ93363.1"/>
    <property type="molecule type" value="Genomic_DNA"/>
</dbReference>
<dbReference type="AlphaFoldDB" id="A0A074Y6G4"/>
<reference evidence="1 2" key="1">
    <citation type="journal article" date="2014" name="BMC Genomics">
        <title>Genome sequencing of four Aureobasidium pullulans varieties: biotechnological potential, stress tolerance, and description of new species.</title>
        <authorList>
            <person name="Gostin Ar C."/>
            <person name="Ohm R.A."/>
            <person name="Kogej T."/>
            <person name="Sonjak S."/>
            <person name="Turk M."/>
            <person name="Zajc J."/>
            <person name="Zalar P."/>
            <person name="Grube M."/>
            <person name="Sun H."/>
            <person name="Han J."/>
            <person name="Sharma A."/>
            <person name="Chiniquy J."/>
            <person name="Ngan C.Y."/>
            <person name="Lipzen A."/>
            <person name="Barry K."/>
            <person name="Grigoriev I.V."/>
            <person name="Gunde-Cimerman N."/>
        </authorList>
    </citation>
    <scope>NUCLEOTIDE SEQUENCE [LARGE SCALE GENOMIC DNA]</scope>
    <source>
        <strain evidence="1 2">EXF-2481</strain>
    </source>
</reference>
<dbReference type="HOGENOM" id="CLU_1815438_0_0_1"/>
<name>A0A074Y6G4_AURSE</name>
<dbReference type="Proteomes" id="UP000030641">
    <property type="component" value="Unassembled WGS sequence"/>
</dbReference>
<evidence type="ECO:0000313" key="2">
    <source>
        <dbReference type="Proteomes" id="UP000030641"/>
    </source>
</evidence>
<accession>A0A074Y6G4</accession>
<dbReference type="RefSeq" id="XP_013341917.1">
    <property type="nucleotide sequence ID" value="XM_013486463.1"/>
</dbReference>
<dbReference type="GeneID" id="25364973"/>
<sequence length="142" mass="16520">MRPCHFRRASAIHADVPDMITAFRTPTRYLTTPPSSLQEEAGDRNSSMFRLKAMTVLGSRLPLRPGPRLFYRDPDSFSRVSRAANIFQMRIKYTSPSASHRRVCSLQQFRTHSMILYHVSKPKNSYWLRMETVCAFFDQETT</sequence>
<evidence type="ECO:0000313" key="1">
    <source>
        <dbReference type="EMBL" id="KEQ93363.1"/>
    </source>
</evidence>
<dbReference type="InParanoid" id="A0A074Y6G4"/>
<keyword evidence="2" id="KW-1185">Reference proteome</keyword>
<proteinExistence type="predicted"/>
<organism evidence="1 2">
    <name type="scientific">Aureobasidium subglaciale (strain EXF-2481)</name>
    <name type="common">Aureobasidium pullulans var. subglaciale</name>
    <dbReference type="NCBI Taxonomy" id="1043005"/>
    <lineage>
        <taxon>Eukaryota</taxon>
        <taxon>Fungi</taxon>
        <taxon>Dikarya</taxon>
        <taxon>Ascomycota</taxon>
        <taxon>Pezizomycotina</taxon>
        <taxon>Dothideomycetes</taxon>
        <taxon>Dothideomycetidae</taxon>
        <taxon>Dothideales</taxon>
        <taxon>Saccotheciaceae</taxon>
        <taxon>Aureobasidium</taxon>
    </lineage>
</organism>
<gene>
    <name evidence="1" type="ORF">AUEXF2481DRAFT_339622</name>
</gene>
<protein>
    <submittedName>
        <fullName evidence="1">Uncharacterized protein</fullName>
    </submittedName>
</protein>